<organism evidence="18">
    <name type="scientific">Candidatus Hakubella thermalkaliphila</name>
    <dbReference type="NCBI Taxonomy" id="2754717"/>
    <lineage>
        <taxon>Bacteria</taxon>
        <taxon>Bacillati</taxon>
        <taxon>Actinomycetota</taxon>
        <taxon>Actinomycetota incertae sedis</taxon>
        <taxon>Candidatus Hakubellales</taxon>
        <taxon>Candidatus Hakubellaceae</taxon>
        <taxon>Candidatus Hakubella</taxon>
    </lineage>
</organism>
<dbReference type="Proteomes" id="UP000574717">
    <property type="component" value="Unassembled WGS sequence"/>
</dbReference>
<dbReference type="InterPro" id="IPR001986">
    <property type="entry name" value="Enolpyruvate_Tfrase_dom"/>
</dbReference>
<sequence>MGAGTDQIRVEGVSQLASVEYSVIPDRIVAGTLMMAVVASGGDVILEKMIPAHLEAVTAKLREAGVQIRKENDRLRVQGVARPEAVEFVRTLPYPGFPTDLQAQMMALLTRARGSSVIVESVFESRFKHVGELNRTGASIIVATDTRTAIVNGVEKLTGASEARGWPVNTVRSGRGK</sequence>
<dbReference type="GO" id="GO:0009252">
    <property type="term" value="P:peptidoglycan biosynthetic process"/>
    <property type="evidence" value="ECO:0007669"/>
    <property type="project" value="UniProtKB-KW"/>
</dbReference>
<evidence type="ECO:0000256" key="16">
    <source>
        <dbReference type="ARBA" id="ARBA00047527"/>
    </source>
</evidence>
<evidence type="ECO:0000256" key="2">
    <source>
        <dbReference type="ARBA" id="ARBA00004752"/>
    </source>
</evidence>
<evidence type="ECO:0000256" key="14">
    <source>
        <dbReference type="ARBA" id="ARBA00042443"/>
    </source>
</evidence>
<dbReference type="GO" id="GO:0071555">
    <property type="term" value="P:cell wall organization"/>
    <property type="evidence" value="ECO:0007669"/>
    <property type="project" value="UniProtKB-KW"/>
</dbReference>
<evidence type="ECO:0000256" key="13">
    <source>
        <dbReference type="ARBA" id="ARBA00039754"/>
    </source>
</evidence>
<dbReference type="GO" id="GO:0005737">
    <property type="term" value="C:cytoplasm"/>
    <property type="evidence" value="ECO:0007669"/>
    <property type="project" value="UniProtKB-SubCell"/>
</dbReference>
<comment type="pathway">
    <text evidence="2">Cell wall biogenesis; peptidoglycan biosynthesis.</text>
</comment>
<comment type="caution">
    <text evidence="18">The sequence shown here is derived from an EMBL/GenBank/DDBJ whole genome shotgun (WGS) entry which is preliminary data.</text>
</comment>
<keyword evidence="3" id="KW-0963">Cytoplasm</keyword>
<dbReference type="InterPro" id="IPR013792">
    <property type="entry name" value="RNA3'P_cycl/enolpyr_Trfase_a/b"/>
</dbReference>
<protein>
    <recommendedName>
        <fullName evidence="13">UDP-N-acetylglucosamine 1-carboxyvinyltransferase</fullName>
        <ecNumber evidence="12">2.5.1.7</ecNumber>
    </recommendedName>
    <alternativeName>
        <fullName evidence="14">Enoylpyruvate transferase</fullName>
    </alternativeName>
    <alternativeName>
        <fullName evidence="15">UDP-N-acetylglucosamine enolpyruvyl transferase</fullName>
    </alternativeName>
</protein>
<keyword evidence="9" id="KW-0961">Cell wall biogenesis/degradation</keyword>
<dbReference type="EC" id="2.5.1.7" evidence="12"/>
<evidence type="ECO:0000256" key="11">
    <source>
        <dbReference type="ARBA" id="ARBA00038367"/>
    </source>
</evidence>
<keyword evidence="7" id="KW-0573">Peptidoglycan synthesis</keyword>
<dbReference type="RefSeq" id="WP_176237033.1">
    <property type="nucleotide sequence ID" value="NZ_BLRU01000128.1"/>
</dbReference>
<comment type="catalytic activity">
    <reaction evidence="16">
        <text>phosphoenolpyruvate + UDP-N-acetyl-alpha-D-glucosamine = UDP-N-acetyl-3-O-(1-carboxyvinyl)-alpha-D-glucosamine + phosphate</text>
        <dbReference type="Rhea" id="RHEA:18681"/>
        <dbReference type="ChEBI" id="CHEBI:43474"/>
        <dbReference type="ChEBI" id="CHEBI:57705"/>
        <dbReference type="ChEBI" id="CHEBI:58702"/>
        <dbReference type="ChEBI" id="CHEBI:68483"/>
        <dbReference type="EC" id="2.5.1.7"/>
    </reaction>
</comment>
<dbReference type="GO" id="GO:0008360">
    <property type="term" value="P:regulation of cell shape"/>
    <property type="evidence" value="ECO:0007669"/>
    <property type="project" value="UniProtKB-KW"/>
</dbReference>
<dbReference type="AlphaFoldDB" id="A0A6V8NHP2"/>
<proteinExistence type="inferred from homology"/>
<keyword evidence="4" id="KW-0132">Cell division</keyword>
<dbReference type="InterPro" id="IPR036968">
    <property type="entry name" value="Enolpyruvate_Tfrase_sf"/>
</dbReference>
<name>A0A6V8NHP2_9ACTN</name>
<evidence type="ECO:0000256" key="7">
    <source>
        <dbReference type="ARBA" id="ARBA00022984"/>
    </source>
</evidence>
<comment type="similarity">
    <text evidence="11">Belongs to the EPSP synthase family. MurA subfamily.</text>
</comment>
<gene>
    <name evidence="18" type="ORF">HKBW3S03_01228</name>
</gene>
<dbReference type="EMBL" id="BLRU01000128">
    <property type="protein sequence ID" value="GFP19723.1"/>
    <property type="molecule type" value="Genomic_DNA"/>
</dbReference>
<evidence type="ECO:0000256" key="12">
    <source>
        <dbReference type="ARBA" id="ARBA00039108"/>
    </source>
</evidence>
<dbReference type="InterPro" id="IPR050068">
    <property type="entry name" value="MurA_subfamily"/>
</dbReference>
<keyword evidence="8" id="KW-0131">Cell cycle</keyword>
<evidence type="ECO:0000256" key="4">
    <source>
        <dbReference type="ARBA" id="ARBA00022618"/>
    </source>
</evidence>
<dbReference type="SUPFAM" id="SSF55205">
    <property type="entry name" value="EPT/RTPC-like"/>
    <property type="match status" value="1"/>
</dbReference>
<evidence type="ECO:0000313" key="18">
    <source>
        <dbReference type="EMBL" id="GFP19723.1"/>
    </source>
</evidence>
<reference evidence="18" key="1">
    <citation type="journal article" date="2020" name="Front. Microbiol.">
        <title>Single-cell genomics of novel Actinobacteria with the Wood-Ljungdahl pathway discovered in a serpentinizing system.</title>
        <authorList>
            <person name="Merino N."/>
            <person name="Kawai M."/>
            <person name="Boyd E.S."/>
            <person name="Colman D.R."/>
            <person name="McGlynn S.E."/>
            <person name="Nealson K.H."/>
            <person name="Kurokawa K."/>
            <person name="Hongoh Y."/>
        </authorList>
    </citation>
    <scope>NUCLEOTIDE SEQUENCE [LARGE SCALE GENOMIC DNA]</scope>
    <source>
        <strain evidence="18">S03</strain>
    </source>
</reference>
<comment type="function">
    <text evidence="10">Cell wall formation. Adds enolpyruvyl to UDP-N-acetylglucosamine.</text>
</comment>
<evidence type="ECO:0000256" key="8">
    <source>
        <dbReference type="ARBA" id="ARBA00023306"/>
    </source>
</evidence>
<evidence type="ECO:0000256" key="1">
    <source>
        <dbReference type="ARBA" id="ARBA00004496"/>
    </source>
</evidence>
<evidence type="ECO:0000256" key="10">
    <source>
        <dbReference type="ARBA" id="ARBA00037534"/>
    </source>
</evidence>
<keyword evidence="6" id="KW-0133">Cell shape</keyword>
<comment type="subcellular location">
    <subcellularLocation>
        <location evidence="1">Cytoplasm</location>
    </subcellularLocation>
</comment>
<evidence type="ECO:0000256" key="6">
    <source>
        <dbReference type="ARBA" id="ARBA00022960"/>
    </source>
</evidence>
<dbReference type="Gene3D" id="3.65.10.10">
    <property type="entry name" value="Enolpyruvate transferase domain"/>
    <property type="match status" value="2"/>
</dbReference>
<dbReference type="PANTHER" id="PTHR43783">
    <property type="entry name" value="UDP-N-ACETYLGLUCOSAMINE 1-CARBOXYVINYLTRANSFERASE"/>
    <property type="match status" value="1"/>
</dbReference>
<dbReference type="PANTHER" id="PTHR43783:SF1">
    <property type="entry name" value="UDP-N-ACETYLGLUCOSAMINE 1-CARBOXYVINYLTRANSFERASE"/>
    <property type="match status" value="1"/>
</dbReference>
<evidence type="ECO:0000256" key="9">
    <source>
        <dbReference type="ARBA" id="ARBA00023316"/>
    </source>
</evidence>
<dbReference type="Pfam" id="PF00275">
    <property type="entry name" value="EPSP_synthase"/>
    <property type="match status" value="1"/>
</dbReference>
<evidence type="ECO:0000256" key="15">
    <source>
        <dbReference type="ARBA" id="ARBA00042842"/>
    </source>
</evidence>
<evidence type="ECO:0000256" key="5">
    <source>
        <dbReference type="ARBA" id="ARBA00022679"/>
    </source>
</evidence>
<dbReference type="GO" id="GO:0008760">
    <property type="term" value="F:UDP-N-acetylglucosamine 1-carboxyvinyltransferase activity"/>
    <property type="evidence" value="ECO:0007669"/>
    <property type="project" value="UniProtKB-EC"/>
</dbReference>
<accession>A0A6V8NHP2</accession>
<dbReference type="GO" id="GO:0051301">
    <property type="term" value="P:cell division"/>
    <property type="evidence" value="ECO:0007669"/>
    <property type="project" value="UniProtKB-KW"/>
</dbReference>
<evidence type="ECO:0000256" key="3">
    <source>
        <dbReference type="ARBA" id="ARBA00022490"/>
    </source>
</evidence>
<evidence type="ECO:0000259" key="17">
    <source>
        <dbReference type="Pfam" id="PF00275"/>
    </source>
</evidence>
<feature type="domain" description="Enolpyruvate transferase" evidence="17">
    <location>
        <begin position="4"/>
        <end position="160"/>
    </location>
</feature>
<keyword evidence="5 18" id="KW-0808">Transferase</keyword>